<feature type="transmembrane region" description="Helical" evidence="1">
    <location>
        <begin position="22"/>
        <end position="45"/>
    </location>
</feature>
<dbReference type="EMBL" id="CAFBIZ010000046">
    <property type="protein sequence ID" value="CAB4847880.1"/>
    <property type="molecule type" value="Genomic_DNA"/>
</dbReference>
<dbReference type="InterPro" id="IPR012495">
    <property type="entry name" value="TadE-like_dom"/>
</dbReference>
<sequence length="132" mass="13761">MNQPLARVTRVRREDGSAVVEFVVVVPMLMLMLLGIVQVGLALYVRSTLTAAAAEGARISAVAGGDRAVGERRTRAALASTLADGVVESVAVHAVRVRGVETVQVEVRARLPLVGLLGPSVLVARGHAMTEG</sequence>
<evidence type="ECO:0000256" key="1">
    <source>
        <dbReference type="SAM" id="Phobius"/>
    </source>
</evidence>
<dbReference type="EMBL" id="CAFBND010000156">
    <property type="protein sequence ID" value="CAB4960866.1"/>
    <property type="molecule type" value="Genomic_DNA"/>
</dbReference>
<keyword evidence="1" id="KW-0812">Transmembrane</keyword>
<name>A0A6J7RZU4_9ZZZZ</name>
<organism evidence="5">
    <name type="scientific">freshwater metagenome</name>
    <dbReference type="NCBI Taxonomy" id="449393"/>
    <lineage>
        <taxon>unclassified sequences</taxon>
        <taxon>metagenomes</taxon>
        <taxon>ecological metagenomes</taxon>
    </lineage>
</organism>
<keyword evidence="1" id="KW-0472">Membrane</keyword>
<evidence type="ECO:0000313" key="4">
    <source>
        <dbReference type="EMBL" id="CAB4960866.1"/>
    </source>
</evidence>
<dbReference type="EMBL" id="CAFBPU010000026">
    <property type="protein sequence ID" value="CAB5034407.1"/>
    <property type="molecule type" value="Genomic_DNA"/>
</dbReference>
<dbReference type="AlphaFoldDB" id="A0A6J7RZU4"/>
<evidence type="ECO:0000313" key="5">
    <source>
        <dbReference type="EMBL" id="CAB5034407.1"/>
    </source>
</evidence>
<evidence type="ECO:0000259" key="2">
    <source>
        <dbReference type="Pfam" id="PF07811"/>
    </source>
</evidence>
<protein>
    <submittedName>
        <fullName evidence="5">Unannotated protein</fullName>
    </submittedName>
</protein>
<dbReference type="Pfam" id="PF07811">
    <property type="entry name" value="TadE"/>
    <property type="match status" value="1"/>
</dbReference>
<feature type="domain" description="TadE-like" evidence="2">
    <location>
        <begin position="16"/>
        <end position="58"/>
    </location>
</feature>
<gene>
    <name evidence="3" type="ORF">UFOPK3268_00511</name>
    <name evidence="4" type="ORF">UFOPK3752_02268</name>
    <name evidence="5" type="ORF">UFOPK4150_01348</name>
</gene>
<accession>A0A6J7RZU4</accession>
<reference evidence="5" key="1">
    <citation type="submission" date="2020-05" db="EMBL/GenBank/DDBJ databases">
        <authorList>
            <person name="Chiriac C."/>
            <person name="Salcher M."/>
            <person name="Ghai R."/>
            <person name="Kavagutti S V."/>
        </authorList>
    </citation>
    <scope>NUCLEOTIDE SEQUENCE</scope>
</reference>
<proteinExistence type="predicted"/>
<keyword evidence="1" id="KW-1133">Transmembrane helix</keyword>
<evidence type="ECO:0000313" key="3">
    <source>
        <dbReference type="EMBL" id="CAB4847880.1"/>
    </source>
</evidence>